<proteinExistence type="predicted"/>
<dbReference type="Pfam" id="PF07264">
    <property type="entry name" value="EI24"/>
    <property type="match status" value="1"/>
</dbReference>
<feature type="transmembrane region" description="Helical" evidence="5">
    <location>
        <begin position="124"/>
        <end position="149"/>
    </location>
</feature>
<evidence type="ECO:0000256" key="4">
    <source>
        <dbReference type="ARBA" id="ARBA00023136"/>
    </source>
</evidence>
<evidence type="ECO:0000256" key="1">
    <source>
        <dbReference type="ARBA" id="ARBA00004141"/>
    </source>
</evidence>
<keyword evidence="4 5" id="KW-0472">Membrane</keyword>
<sequence length="219" mass="24723">MIQTIGKSFKDIISGTVLLFVMKVTFIAAIITYIVIVWLIGDSINSFIVSYLSWIPWEWLQTTGAKVASIAIGYMVFIIMISLVTSFMIEPLLIKLAKKHYPETKVVGRPNVTTSILLSLKSAVIMFVLFIFTFPVMFIPLIGAVYMLWLWSILLKKPTIYDVSSLFIADKKEVKNRTKKSTVLAMIAAGFNYIPLLNIFSAVFAQILFLHAILGEEKR</sequence>
<feature type="transmembrane region" description="Helical" evidence="5">
    <location>
        <begin position="12"/>
        <end position="40"/>
    </location>
</feature>
<evidence type="ECO:0000256" key="3">
    <source>
        <dbReference type="ARBA" id="ARBA00022989"/>
    </source>
</evidence>
<feature type="transmembrane region" description="Helical" evidence="5">
    <location>
        <begin position="67"/>
        <end position="89"/>
    </location>
</feature>
<evidence type="ECO:0000256" key="5">
    <source>
        <dbReference type="SAM" id="Phobius"/>
    </source>
</evidence>
<protein>
    <submittedName>
        <fullName evidence="6">Probable transmembrane protein</fullName>
    </submittedName>
</protein>
<organism evidence="6">
    <name type="scientific">hydrothermal vent metagenome</name>
    <dbReference type="NCBI Taxonomy" id="652676"/>
    <lineage>
        <taxon>unclassified sequences</taxon>
        <taxon>metagenomes</taxon>
        <taxon>ecological metagenomes</taxon>
    </lineage>
</organism>
<dbReference type="AlphaFoldDB" id="A0A1W1BMP4"/>
<keyword evidence="3 5" id="KW-1133">Transmembrane helix</keyword>
<dbReference type="EMBL" id="FPHD01000027">
    <property type="protein sequence ID" value="SFV54809.1"/>
    <property type="molecule type" value="Genomic_DNA"/>
</dbReference>
<evidence type="ECO:0000256" key="2">
    <source>
        <dbReference type="ARBA" id="ARBA00022692"/>
    </source>
</evidence>
<name>A0A1W1BMP4_9ZZZZ</name>
<feature type="transmembrane region" description="Helical" evidence="5">
    <location>
        <begin position="193"/>
        <end position="214"/>
    </location>
</feature>
<dbReference type="InterPro" id="IPR059112">
    <property type="entry name" value="CysZ/EI24"/>
</dbReference>
<accession>A0A1W1BMP4</accession>
<gene>
    <name evidence="6" type="ORF">MNB_SV-8-643</name>
</gene>
<reference evidence="6" key="1">
    <citation type="submission" date="2016-10" db="EMBL/GenBank/DDBJ databases">
        <authorList>
            <person name="de Groot N.N."/>
        </authorList>
    </citation>
    <scope>NUCLEOTIDE SEQUENCE</scope>
</reference>
<keyword evidence="2 5" id="KW-0812">Transmembrane</keyword>
<comment type="subcellular location">
    <subcellularLocation>
        <location evidence="1">Membrane</location>
        <topology evidence="1">Multi-pass membrane protein</topology>
    </subcellularLocation>
</comment>
<evidence type="ECO:0000313" key="6">
    <source>
        <dbReference type="EMBL" id="SFV54809.1"/>
    </source>
</evidence>